<proteinExistence type="predicted"/>
<reference evidence="1 2" key="1">
    <citation type="submission" date="2015-08" db="EMBL/GenBank/DDBJ databases">
        <authorList>
            <person name="Adams C.A."/>
            <person name="Ardeshna N.S."/>
            <person name="Badithe A.V."/>
            <person name="Badrani J.H."/>
            <person name="Birkholz E.A."/>
            <person name="Butler M."/>
            <person name="Chu A."/>
            <person name="Farmer C.N."/>
            <person name="Frischer G.M."/>
            <person name="Hsieh L.Y."/>
            <person name="Jackson K.B."/>
            <person name="Kagy D.N."/>
            <person name="Kendall J.C."/>
            <person name="Lin C.Y."/>
            <person name="Morgan M.N."/>
            <person name="Nachnani R."/>
            <person name="Nadeau S.M."/>
            <person name="Parikh M."/>
            <person name="Perez M.V."/>
            <person name="Peters C.E."/>
            <person name="Pogliano J."/>
            <person name="Popescu N.I."/>
            <person name="Shiao R."/>
            <person name="Song C.L."/>
            <person name="Ting J.M."/>
            <person name="Udani D.R."/>
            <person name="Waller L.B."/>
            <person name="Wang A.Y."/>
            <person name="Wu C.E."/>
            <person name="Yang A.B."/>
            <person name="Yao J."/>
            <person name="Zhang B.H."/>
            <person name="Anders K.R."/>
            <person name="Bradley K.W."/>
            <person name="Asai D.J."/>
            <person name="Bowman C.A."/>
            <person name="Russell D.A."/>
            <person name="Pope W.H."/>
            <person name="Jacobs-Sera D."/>
            <person name="Hendrix R.W."/>
            <person name="Hatfull G.F."/>
        </authorList>
    </citation>
    <scope>NUCLEOTIDE SEQUENCE [LARGE SCALE GENOMIC DNA]</scope>
</reference>
<evidence type="ECO:0000313" key="2">
    <source>
        <dbReference type="Proteomes" id="UP000224265"/>
    </source>
</evidence>
<evidence type="ECO:0000313" key="1">
    <source>
        <dbReference type="EMBL" id="AMB17275.1"/>
    </source>
</evidence>
<dbReference type="Proteomes" id="UP000224265">
    <property type="component" value="Segment"/>
</dbReference>
<accession>A0A0Y0A3D4</accession>
<protein>
    <submittedName>
        <fullName evidence="1">Uncharacterized protein</fullName>
    </submittedName>
</protein>
<name>A0A0Y0A3D4_9CAUD</name>
<gene>
    <name evidence="1" type="ORF">SEA_WEISS13_61</name>
</gene>
<dbReference type="EMBL" id="KT591076">
    <property type="protein sequence ID" value="AMB17275.1"/>
    <property type="molecule type" value="Genomic_DNA"/>
</dbReference>
<sequence length="192" mass="22124">MALPAEEPVVKAMKIAVAAKRNDWHGNIEAPLVDGIRHTTVIATRNDERLEVSYKGNAYEAGEYQIFDRRQNLHCASVALEKVEGWPDILDLFKAFPNKNKPNLVETYRRLPFDEHTDTPEFIMEQMIGRQLFWFSHEYNRLDFDVVLQPRKSNSKNFRIAPVGHRKIFHFMGAKAGFRSVILDTIIKVGNA</sequence>
<organism evidence="1 2">
    <name type="scientific">Mycobacterium phage Weiss13</name>
    <dbReference type="NCBI Taxonomy" id="1784843"/>
    <lineage>
        <taxon>Viruses</taxon>
        <taxon>Duplodnaviria</taxon>
        <taxon>Heunggongvirae</taxon>
        <taxon>Uroviricota</taxon>
        <taxon>Caudoviricetes</taxon>
        <taxon>Papyrusvirus</taxon>
        <taxon>Papyrusvirus send513</taxon>
    </lineage>
</organism>